<sequence length="122" mass="14032">MLIKRIGYYLVGLSIGSVAVYFFWQKKDASFDYGMDARTLKTIRIRKRLFSEEAKIAMEKYNIDTLKISTILYTGDVDFGKGNPRQKPCAEYYVTGKKELENVNLIIKRCDSTATIEKVIVD</sequence>
<dbReference type="Proteomes" id="UP000245670">
    <property type="component" value="Unassembled WGS sequence"/>
</dbReference>
<protein>
    <recommendedName>
        <fullName evidence="4">DUF4258 domain-containing protein</fullName>
    </recommendedName>
</protein>
<dbReference type="AlphaFoldDB" id="A0A2U2J7M0"/>
<evidence type="ECO:0000313" key="2">
    <source>
        <dbReference type="EMBL" id="PWG04324.1"/>
    </source>
</evidence>
<evidence type="ECO:0008006" key="4">
    <source>
        <dbReference type="Google" id="ProtNLM"/>
    </source>
</evidence>
<gene>
    <name evidence="2" type="ORF">DIS07_13020</name>
</gene>
<proteinExistence type="predicted"/>
<keyword evidence="1" id="KW-1133">Transmembrane helix</keyword>
<accession>A0A2U2J7M0</accession>
<name>A0A2U2J7M0_9FLAO</name>
<dbReference type="InterPro" id="IPR025354">
    <property type="entry name" value="DUF4258"/>
</dbReference>
<feature type="transmembrane region" description="Helical" evidence="1">
    <location>
        <begin position="6"/>
        <end position="24"/>
    </location>
</feature>
<keyword evidence="1" id="KW-0472">Membrane</keyword>
<dbReference type="EMBL" id="QFFG01000006">
    <property type="protein sequence ID" value="PWG04324.1"/>
    <property type="molecule type" value="Genomic_DNA"/>
</dbReference>
<dbReference type="Pfam" id="PF14076">
    <property type="entry name" value="DUF4258"/>
    <property type="match status" value="1"/>
</dbReference>
<keyword evidence="1" id="KW-0812">Transmembrane</keyword>
<evidence type="ECO:0000256" key="1">
    <source>
        <dbReference type="SAM" id="Phobius"/>
    </source>
</evidence>
<evidence type="ECO:0000313" key="3">
    <source>
        <dbReference type="Proteomes" id="UP000245670"/>
    </source>
</evidence>
<comment type="caution">
    <text evidence="2">The sequence shown here is derived from an EMBL/GenBank/DDBJ whole genome shotgun (WGS) entry which is preliminary data.</text>
</comment>
<reference evidence="2 3" key="1">
    <citation type="submission" date="2018-05" db="EMBL/GenBank/DDBJ databases">
        <title>Polaribacter aquimarinus sp. nov., isolated from sediment in a sediment of sea.</title>
        <authorList>
            <person name="Lu D."/>
        </authorList>
    </citation>
    <scope>NUCLEOTIDE SEQUENCE [LARGE SCALE GENOMIC DNA]</scope>
    <source>
        <strain evidence="2 3">ZY113</strain>
    </source>
</reference>
<dbReference type="RefSeq" id="WP_109405694.1">
    <property type="nucleotide sequence ID" value="NZ_QFFG01000006.1"/>
</dbReference>
<organism evidence="2 3">
    <name type="scientific">Polaribacter aquimarinus</name>
    <dbReference type="NCBI Taxonomy" id="2100726"/>
    <lineage>
        <taxon>Bacteria</taxon>
        <taxon>Pseudomonadati</taxon>
        <taxon>Bacteroidota</taxon>
        <taxon>Flavobacteriia</taxon>
        <taxon>Flavobacteriales</taxon>
        <taxon>Flavobacteriaceae</taxon>
    </lineage>
</organism>
<dbReference type="OrthoDB" id="1466970at2"/>
<keyword evidence="3" id="KW-1185">Reference proteome</keyword>